<evidence type="ECO:0000256" key="4">
    <source>
        <dbReference type="RuleBase" id="RU003345"/>
    </source>
</evidence>
<dbReference type="FunFam" id="3.40.605.10:FF:000026">
    <property type="entry name" value="Aldehyde dehydrogenase, putative"/>
    <property type="match status" value="1"/>
</dbReference>
<dbReference type="GO" id="GO:0016620">
    <property type="term" value="F:oxidoreductase activity, acting on the aldehyde or oxo group of donors, NAD or NADP as acceptor"/>
    <property type="evidence" value="ECO:0007669"/>
    <property type="project" value="InterPro"/>
</dbReference>
<dbReference type="FunFam" id="3.40.605.10:FF:000007">
    <property type="entry name" value="NAD/NADP-dependent betaine aldehyde dehydrogenase"/>
    <property type="match status" value="1"/>
</dbReference>
<protein>
    <submittedName>
        <fullName evidence="6">Aldehyde dehydrogenase</fullName>
    </submittedName>
</protein>
<feature type="domain" description="Aldehyde dehydrogenase" evidence="5">
    <location>
        <begin position="27"/>
        <end position="492"/>
    </location>
</feature>
<feature type="active site" evidence="3">
    <location>
        <position position="265"/>
    </location>
</feature>
<dbReference type="EMBL" id="RYZZ01000006">
    <property type="protein sequence ID" value="RUQ30959.1"/>
    <property type="molecule type" value="Genomic_DNA"/>
</dbReference>
<dbReference type="AlphaFoldDB" id="A0A3S0UG99"/>
<dbReference type="InterPro" id="IPR016161">
    <property type="entry name" value="Ald_DH/histidinol_DH"/>
</dbReference>
<proteinExistence type="inferred from homology"/>
<dbReference type="CDD" id="cd07114">
    <property type="entry name" value="ALDH_DhaS"/>
    <property type="match status" value="1"/>
</dbReference>
<dbReference type="OrthoDB" id="9762913at2"/>
<comment type="similarity">
    <text evidence="1 4">Belongs to the aldehyde dehydrogenase family.</text>
</comment>
<dbReference type="Proteomes" id="UP000267430">
    <property type="component" value="Unassembled WGS sequence"/>
</dbReference>
<keyword evidence="7" id="KW-1185">Reference proteome</keyword>
<accession>A0A3S0UG99</accession>
<organism evidence="6 7">
    <name type="scientific">Peribacillus cavernae</name>
    <dbReference type="NCBI Taxonomy" id="1674310"/>
    <lineage>
        <taxon>Bacteria</taxon>
        <taxon>Bacillati</taxon>
        <taxon>Bacillota</taxon>
        <taxon>Bacilli</taxon>
        <taxon>Bacillales</taxon>
        <taxon>Bacillaceae</taxon>
        <taxon>Peribacillus</taxon>
    </lineage>
</organism>
<dbReference type="InterPro" id="IPR015590">
    <property type="entry name" value="Aldehyde_DH_dom"/>
</dbReference>
<dbReference type="InterPro" id="IPR016162">
    <property type="entry name" value="Ald_DH_N"/>
</dbReference>
<gene>
    <name evidence="6" type="ORF">ELQ35_05040</name>
</gene>
<evidence type="ECO:0000313" key="7">
    <source>
        <dbReference type="Proteomes" id="UP000267430"/>
    </source>
</evidence>
<reference evidence="6 7" key="1">
    <citation type="submission" date="2018-12" db="EMBL/GenBank/DDBJ databases">
        <title>Bacillus chawlae sp. nov., Bacillus glennii sp. nov., and Bacillus saganii sp. nov. Isolated from the Vehicle Assembly Building at Kennedy Space Center where the Viking Spacecraft were Assembled.</title>
        <authorList>
            <person name="Seuylemezian A."/>
            <person name="Vaishampayan P."/>
        </authorList>
    </citation>
    <scope>NUCLEOTIDE SEQUENCE [LARGE SCALE GENOMIC DNA]</scope>
    <source>
        <strain evidence="6 7">L5</strain>
    </source>
</reference>
<dbReference type="Gene3D" id="3.40.309.10">
    <property type="entry name" value="Aldehyde Dehydrogenase, Chain A, domain 2"/>
    <property type="match status" value="1"/>
</dbReference>
<dbReference type="InterPro" id="IPR029510">
    <property type="entry name" value="Ald_DH_CS_GLU"/>
</dbReference>
<evidence type="ECO:0000313" key="6">
    <source>
        <dbReference type="EMBL" id="RUQ30959.1"/>
    </source>
</evidence>
<evidence type="ECO:0000259" key="5">
    <source>
        <dbReference type="Pfam" id="PF00171"/>
    </source>
</evidence>
<dbReference type="SUPFAM" id="SSF53720">
    <property type="entry name" value="ALDH-like"/>
    <property type="match status" value="1"/>
</dbReference>
<evidence type="ECO:0000256" key="3">
    <source>
        <dbReference type="PROSITE-ProRule" id="PRU10007"/>
    </source>
</evidence>
<dbReference type="InterPro" id="IPR016160">
    <property type="entry name" value="Ald_DH_CS_CYS"/>
</dbReference>
<evidence type="ECO:0000256" key="2">
    <source>
        <dbReference type="ARBA" id="ARBA00023002"/>
    </source>
</evidence>
<dbReference type="Gene3D" id="3.40.605.10">
    <property type="entry name" value="Aldehyde Dehydrogenase, Chain A, domain 1"/>
    <property type="match status" value="1"/>
</dbReference>
<dbReference type="PROSITE" id="PS00687">
    <property type="entry name" value="ALDEHYDE_DEHYDR_GLU"/>
    <property type="match status" value="1"/>
</dbReference>
<dbReference type="PROSITE" id="PS00070">
    <property type="entry name" value="ALDEHYDE_DEHYDR_CYS"/>
    <property type="match status" value="1"/>
</dbReference>
<sequence length="507" mass="55649">MNTAEKTIYKPIYTSTKKYKMFINNEWVDSASKETIQSINPYTGEVWAEIPSGNKSDIDIAVAAAKKAFSEGEWPKLTGSQRGDLLRRLGDLIKQNAEKLAVTEVVDNGKVINEMLGQLKALPGWCYYYAGFADKIHGETIPVEVPNMINYTVREPLGVIGAIVPWNSPLLLTLWKLSPALATGNTMVIKPSEITSASTLELAELIKEAGFPPGVVNIVTGYGKTAGESLARHPDVRKIAFTGSTETGKQIIRNSADHFARVSLELGGKSPNIIFEDADIKNSVNGVLAGVFAATGQTCMAGSRVFIHESIYQEFVEKLIKRTRTIRLGNPLDPTTEMGTIAFEGQCTKVLNYIELGKREGAKLLLGGKRPSDSELAKGLFIEPTIFGDVRNEMRIAQEEIFGPVVCLIPFTDEEEVVKLANDTMYGLAAAVWTKDVQRSHRVASKIEAGTVWINNYRKVSFSSPYGGYKASGIGRENGSEVIHEYTQVKSVWVDMGNEITDPFKIL</sequence>
<dbReference type="RefSeq" id="WP_126863744.1">
    <property type="nucleotide sequence ID" value="NZ_JAUSTX010000005.1"/>
</dbReference>
<dbReference type="PANTHER" id="PTHR11699">
    <property type="entry name" value="ALDEHYDE DEHYDROGENASE-RELATED"/>
    <property type="match status" value="1"/>
</dbReference>
<dbReference type="Pfam" id="PF00171">
    <property type="entry name" value="Aldedh"/>
    <property type="match status" value="1"/>
</dbReference>
<keyword evidence="2 4" id="KW-0560">Oxidoreductase</keyword>
<name>A0A3S0UG99_9BACI</name>
<evidence type="ECO:0000256" key="1">
    <source>
        <dbReference type="ARBA" id="ARBA00009986"/>
    </source>
</evidence>
<dbReference type="InterPro" id="IPR016163">
    <property type="entry name" value="Ald_DH_C"/>
</dbReference>
<dbReference type="FunFam" id="3.40.309.10:FF:000012">
    <property type="entry name" value="Betaine aldehyde dehydrogenase"/>
    <property type="match status" value="1"/>
</dbReference>
<comment type="caution">
    <text evidence="6">The sequence shown here is derived from an EMBL/GenBank/DDBJ whole genome shotgun (WGS) entry which is preliminary data.</text>
</comment>